<evidence type="ECO:0000313" key="1">
    <source>
        <dbReference type="EMBL" id="WPB07048.1"/>
    </source>
</evidence>
<reference evidence="1 2" key="1">
    <citation type="submission" date="2023-09" db="EMBL/GenBank/DDBJ databases">
        <title>Complete-Gapless Cercospora beticola genome.</title>
        <authorList>
            <person name="Wyatt N.A."/>
            <person name="Spanner R.E."/>
            <person name="Bolton M.D."/>
        </authorList>
    </citation>
    <scope>NUCLEOTIDE SEQUENCE [LARGE SCALE GENOMIC DNA]</scope>
    <source>
        <strain evidence="1">Cb09-40</strain>
    </source>
</reference>
<name>A0ABZ0P5G3_CERBT</name>
<keyword evidence="2" id="KW-1185">Reference proteome</keyword>
<evidence type="ECO:0000313" key="2">
    <source>
        <dbReference type="Proteomes" id="UP001302367"/>
    </source>
</evidence>
<dbReference type="GeneID" id="90644776"/>
<sequence>MATHVVCFDDEIAVLIMQMEEYGLLAEQDKGKYLPDDPPDFTLALRIFIKELHAYKCYLEDHKLARSICSAVHEDDAIIAALTSEDLKAHEDRQLALRLSADLGSPYQPHTAESDPSSLSEWTSRLAETVGANSLTQTIEDDDQHAGPSRTFAERQGDLLAKLSEGFTCNMS</sequence>
<accession>A0ABZ0P5G3</accession>
<dbReference type="EMBL" id="CP134191">
    <property type="protein sequence ID" value="WPB07048.1"/>
    <property type="molecule type" value="Genomic_DNA"/>
</dbReference>
<proteinExistence type="predicted"/>
<protein>
    <submittedName>
        <fullName evidence="1">Uncharacterized protein</fullName>
    </submittedName>
</protein>
<dbReference type="RefSeq" id="XP_065459518.1">
    <property type="nucleotide sequence ID" value="XM_065603446.1"/>
</dbReference>
<organism evidence="1 2">
    <name type="scientific">Cercospora beticola</name>
    <name type="common">Sugarbeet leaf spot fungus</name>
    <dbReference type="NCBI Taxonomy" id="122368"/>
    <lineage>
        <taxon>Eukaryota</taxon>
        <taxon>Fungi</taxon>
        <taxon>Dikarya</taxon>
        <taxon>Ascomycota</taxon>
        <taxon>Pezizomycotina</taxon>
        <taxon>Dothideomycetes</taxon>
        <taxon>Dothideomycetidae</taxon>
        <taxon>Mycosphaerellales</taxon>
        <taxon>Mycosphaerellaceae</taxon>
        <taxon>Cercospora</taxon>
    </lineage>
</organism>
<gene>
    <name evidence="1" type="ORF">RHO25_011708</name>
</gene>
<dbReference type="Proteomes" id="UP001302367">
    <property type="component" value="Chromosome 8"/>
</dbReference>